<sequence>MDNFYIHTIKGGKNAEETIGKAFPEISSALSPATLSAGIMDPFDSLAIKGTRLQHLLNIYEARLGPEPVFSVSKDLDFQNFQSVFRGGLVDPALSNAVMLSLAFAASGGVINKECLVYRGQAIHHIRETMTSSDNVSESTIGAILLLVGVEARLGTVSQVDLHMGAVQLLLTTCEKSGVRLTEGIKRATFWQDLNSSVLVGSKRMFHHKSFAEIKWERDSISRDLLQLPAGFQIRSHLFIDEFIEVLEDIYALERIRDDYRPADCVVSGVFINGHTASIQSRLQALPKETSMSRCCYLGSYLCSVMLCCTVWCSLVIPANISTQLLHELQETYHNPVWDDDADLLLWLIYMGGAFSPCGPVRSSYINMLRSAMSERYGVTKSWTETYEILRDFLWSDVAFRIEVRKVWEEAFAQ</sequence>
<feature type="transmembrane region" description="Helical" evidence="2">
    <location>
        <begin position="344"/>
        <end position="361"/>
    </location>
</feature>
<keyword evidence="2" id="KW-0812">Transmembrane</keyword>
<gene>
    <name evidence="3" type="ORF">FPOA_00027</name>
</gene>
<reference evidence="3 4" key="1">
    <citation type="submission" date="2016-06" db="EMBL/GenBank/DDBJ databases">
        <title>Living apart together: crosstalk between the core and supernumerary genomes in a fungal plant pathogen.</title>
        <authorList>
            <person name="Vanheule A."/>
            <person name="Audenaert K."/>
            <person name="Warris S."/>
            <person name="Van De Geest H."/>
            <person name="Schijlen E."/>
            <person name="Hofte M."/>
            <person name="De Saeger S."/>
            <person name="Haesaert G."/>
            <person name="Waalwijk C."/>
            <person name="Van Der Lee T."/>
        </authorList>
    </citation>
    <scope>NUCLEOTIDE SEQUENCE [LARGE SCALE GENOMIC DNA]</scope>
    <source>
        <strain evidence="3 4">2516</strain>
    </source>
</reference>
<dbReference type="EMBL" id="LYXU01000001">
    <property type="protein sequence ID" value="OBS26083.1"/>
    <property type="molecule type" value="Genomic_DNA"/>
</dbReference>
<keyword evidence="2" id="KW-1133">Transmembrane helix</keyword>
<proteinExistence type="predicted"/>
<accession>A0A1B8B034</accession>
<organism evidence="3 4">
    <name type="scientific">Fusarium poae</name>
    <dbReference type="NCBI Taxonomy" id="36050"/>
    <lineage>
        <taxon>Eukaryota</taxon>
        <taxon>Fungi</taxon>
        <taxon>Dikarya</taxon>
        <taxon>Ascomycota</taxon>
        <taxon>Pezizomycotina</taxon>
        <taxon>Sordariomycetes</taxon>
        <taxon>Hypocreomycetidae</taxon>
        <taxon>Hypocreales</taxon>
        <taxon>Nectriaceae</taxon>
        <taxon>Fusarium</taxon>
    </lineage>
</organism>
<dbReference type="InterPro" id="IPR021858">
    <property type="entry name" value="Fun_TF"/>
</dbReference>
<evidence type="ECO:0000256" key="2">
    <source>
        <dbReference type="SAM" id="Phobius"/>
    </source>
</evidence>
<dbReference type="STRING" id="36050.A0A1B8B034"/>
<dbReference type="OMA" id="AYICSIM"/>
<dbReference type="AlphaFoldDB" id="A0A1B8B034"/>
<dbReference type="PANTHER" id="PTHR37540">
    <property type="entry name" value="TRANSCRIPTION FACTOR (ACR-2), PUTATIVE-RELATED-RELATED"/>
    <property type="match status" value="1"/>
</dbReference>
<dbReference type="Pfam" id="PF11951">
    <property type="entry name" value="Fungal_trans_2"/>
    <property type="match status" value="1"/>
</dbReference>
<name>A0A1B8B034_FUSPO</name>
<dbReference type="Proteomes" id="UP000091967">
    <property type="component" value="Unassembled WGS sequence"/>
</dbReference>
<protein>
    <recommendedName>
        <fullName evidence="5">Transcription factor domain-containing protein</fullName>
    </recommendedName>
</protein>
<keyword evidence="4" id="KW-1185">Reference proteome</keyword>
<feature type="transmembrane region" description="Helical" evidence="2">
    <location>
        <begin position="295"/>
        <end position="317"/>
    </location>
</feature>
<keyword evidence="1" id="KW-0539">Nucleus</keyword>
<evidence type="ECO:0000256" key="1">
    <source>
        <dbReference type="ARBA" id="ARBA00023242"/>
    </source>
</evidence>
<dbReference type="PANTHER" id="PTHR37540:SF5">
    <property type="entry name" value="TRANSCRIPTION FACTOR DOMAIN-CONTAINING PROTEIN"/>
    <property type="match status" value="1"/>
</dbReference>
<evidence type="ECO:0008006" key="5">
    <source>
        <dbReference type="Google" id="ProtNLM"/>
    </source>
</evidence>
<keyword evidence="2" id="KW-0472">Membrane</keyword>
<evidence type="ECO:0000313" key="4">
    <source>
        <dbReference type="Proteomes" id="UP000091967"/>
    </source>
</evidence>
<evidence type="ECO:0000313" key="3">
    <source>
        <dbReference type="EMBL" id="OBS26083.1"/>
    </source>
</evidence>
<comment type="caution">
    <text evidence="3">The sequence shown here is derived from an EMBL/GenBank/DDBJ whole genome shotgun (WGS) entry which is preliminary data.</text>
</comment>